<dbReference type="EMBL" id="CAJNNV010011056">
    <property type="protein sequence ID" value="CAE8599379.1"/>
    <property type="molecule type" value="Genomic_DNA"/>
</dbReference>
<name>A0A813EB91_POLGL</name>
<reference evidence="1" key="1">
    <citation type="submission" date="2021-02" db="EMBL/GenBank/DDBJ databases">
        <authorList>
            <person name="Dougan E. K."/>
            <person name="Rhodes N."/>
            <person name="Thang M."/>
            <person name="Chan C."/>
        </authorList>
    </citation>
    <scope>NUCLEOTIDE SEQUENCE</scope>
</reference>
<feature type="non-terminal residue" evidence="1">
    <location>
        <position position="117"/>
    </location>
</feature>
<sequence>VLSHESEIWTNLGNSGPNYIVGINDFFKQGTELTFTHDSRGVGVKTLVAPGDTIVISNTTVDLHGVYPYLSPATSDHQAMIEVSWGHKIASQVPDDETGTHFTIPVVLQPVEGDPPT</sequence>
<feature type="non-terminal residue" evidence="1">
    <location>
        <position position="1"/>
    </location>
</feature>
<keyword evidence="2" id="KW-1185">Reference proteome</keyword>
<accession>A0A813EB91</accession>
<dbReference type="Proteomes" id="UP000654075">
    <property type="component" value="Unassembled WGS sequence"/>
</dbReference>
<gene>
    <name evidence="1" type="ORF">PGLA1383_LOCUS17728</name>
</gene>
<dbReference type="AlphaFoldDB" id="A0A813EB91"/>
<proteinExistence type="predicted"/>
<comment type="caution">
    <text evidence="1">The sequence shown here is derived from an EMBL/GenBank/DDBJ whole genome shotgun (WGS) entry which is preliminary data.</text>
</comment>
<evidence type="ECO:0000313" key="1">
    <source>
        <dbReference type="EMBL" id="CAE8599379.1"/>
    </source>
</evidence>
<protein>
    <submittedName>
        <fullName evidence="1">Uncharacterized protein</fullName>
    </submittedName>
</protein>
<evidence type="ECO:0000313" key="2">
    <source>
        <dbReference type="Proteomes" id="UP000654075"/>
    </source>
</evidence>
<organism evidence="1 2">
    <name type="scientific">Polarella glacialis</name>
    <name type="common">Dinoflagellate</name>
    <dbReference type="NCBI Taxonomy" id="89957"/>
    <lineage>
        <taxon>Eukaryota</taxon>
        <taxon>Sar</taxon>
        <taxon>Alveolata</taxon>
        <taxon>Dinophyceae</taxon>
        <taxon>Suessiales</taxon>
        <taxon>Suessiaceae</taxon>
        <taxon>Polarella</taxon>
    </lineage>
</organism>